<dbReference type="PANTHER" id="PTHR21494">
    <property type="entry name" value="ACTIVATING SIGNAL COINTEGRATOR 1 COMPLEX SUBUNIT 2 ASC-1 COMPLEX SUBUNIT P100"/>
    <property type="match status" value="1"/>
</dbReference>
<proteinExistence type="predicted"/>
<dbReference type="EMBL" id="GL348713">
    <property type="protein sequence ID" value="EFH67007.1"/>
    <property type="molecule type" value="Genomic_DNA"/>
</dbReference>
<feature type="domain" description="CUE" evidence="2">
    <location>
        <begin position="1491"/>
        <end position="1534"/>
    </location>
</feature>
<dbReference type="eggNOG" id="KOG4501">
    <property type="taxonomic scope" value="Eukaryota"/>
</dbReference>
<dbReference type="InterPro" id="IPR009060">
    <property type="entry name" value="UBA-like_sf"/>
</dbReference>
<feature type="compositionally biased region" description="Polar residues" evidence="1">
    <location>
        <begin position="306"/>
        <end position="316"/>
    </location>
</feature>
<sequence length="1838" mass="202808">MACAEQPIKKRRLYESIPESQPPPPPQPESQSPSTVVSSFPAPVTPSPPSQEEIQTRSRNREEIRRVHDCYKRLKSCIGQRDGGGRSANLEQAYRSLISASRGCTSVKRLVADLVPRYALYCPTAIADAVQAVIDMHNFSLEALKRGQDADGVAFQTAKACIFGLVDLCSAALSKKTSSPGAREICSAVFRNVLTFFVLSFEGKDIFQIVDKSDLKVQDPDEFFSQLMQKLSDGNSLPLIKLSQFRVLALLKVFFNFPKKSIATCFGFFNSSSTEDVATGRYLITHMTEKINDIDAASNEPEVDENSGQTGSNNIEATGKNAEGLNGVQEASNSLTSCLLGMVTRKSSSIGRWAFFQYKNICSLSSFVDISSAILSVEGIFGFVGKDIKLEDCQMESDEDDYGKFSVSHVKPHSSADNDVRSSAGSVYDAGGSRSMDFETVDQRDLSCGRSSVPRGLINHHTPSPSARGPSDLRSNSVDHRNNFVLAGSPVYQAVPHGPSSGQIVWYLDGDPTAFDIFPASGQLWLGYLGPDETEGHLRFQLDRYGPVDRFFFDPVKGFALAEYRSIIDAIRAREYLRVQFPWRIKFMDIGVGARGSLNGVAYGYCTHLYIGSISSQWERDEIVHESRQALYKGPRMVTDLYYEHALLMEFDTPDDAAIVMAHLRFFRGEKSKFHLASINRPLPHEDGGSHPERHLQIPPSSKQDSGSGEYVSPLMSTDNHCISVPPGATFQQNWPASGSTLVNSAQRGVHEIKTTIPQSQELLHVCPYQLQDSLQCLLHRHLKSLHLPTSSQMQGPPAQQVSGPFMPPPVHPVSQTQGPQVQQFDQLYPPPPLGHSLPSVIQPPLQPQSQPPEPPPEMMPPPPQAPPPPLPHSHPPLVPPPPFSPSSSPRIPPMVTQLCGPEASKQNIGHQWQGALSKSGVHYSTIIAQRLESDICKYIIGSSEPVQWPVKLDMTKRTDMKHVKATFANTQPHKLQDFITYLKQRDCAGVIKIPASSPMWARHLFILPHSQETCSLLSVSPSSSECLIETTTMSNRRSNRQDENTRYIAKGHQQQKFVPKPMNPTPTSNSTPFPVSLSSSLRQSDSSGASSRVSASGGSRVRMGDQGQLVSSKSPAQGGGSFVNYLPQDEAVAAGLGPDDGGLDPVESQGVVDLLNRELTRLLKLNPRDFWREVASDASLHDFLDSFLQFRSRWYDFPFHDRLIGIPVLELLIASVRKIMKDKKLLDLPKLLDICAIYGHENAELTKSLTLVSSANSEDHGHRKLHSDLLEVMDFINDGVVSLDAFISAYTPAVLILACPIETSYGSDELLGSLVRLHDSLLPSLHRGFQVLFKDRDRDSLSDISTSLNMLSTRIGSLCWKILDICYLSNDMFNHETLIPAVTKMFPSRVEDPMVRADILIQTFREISGLSEQSLESKNRLLQKIEKNYRIIDRLRSLQNAGWVSMEDEQLQYLSMIMLHSADTFSLKESPLLLTDGRNTEELMDESAVVMQSKISQIKDIFPEYGNGFLAACLEAYNQNPEEVIQRILEGTLHEDLQRLDTSLETMPQPKSAPTLRSKDKGKGKLIESDTSSSAIYTEQPITRPSLPASSASSTTVGRFVRKPKDDTPSYKILDARKESDRERNTALLAQYEYDDEYDDSFDDLGLSVAESGTEESGVFGNRAGSEPSDATKWGSRKNPQFYVKDGKNYSYKVAGAVAVANANEASLVNEAEGDKILGLGRGGNIPLGAVRKLTEYQAQRDEKGQSNVNVNANPSDGRENGRNWRGGRGRGRGMANREQPQEKSNESNNNNSEVNTEAENGGGRGRGRGRGRGGGGRNHNHKDRAMKKHIASVSGF</sequence>
<feature type="region of interest" description="Disordered" evidence="1">
    <location>
        <begin position="1053"/>
        <end position="1123"/>
    </location>
</feature>
<feature type="region of interest" description="Disordered" evidence="1">
    <location>
        <begin position="404"/>
        <end position="428"/>
    </location>
</feature>
<organism evidence="4">
    <name type="scientific">Arabidopsis lyrata subsp. lyrata</name>
    <name type="common">Lyre-leaved rock-cress</name>
    <dbReference type="NCBI Taxonomy" id="81972"/>
    <lineage>
        <taxon>Eukaryota</taxon>
        <taxon>Viridiplantae</taxon>
        <taxon>Streptophyta</taxon>
        <taxon>Embryophyta</taxon>
        <taxon>Tracheophyta</taxon>
        <taxon>Spermatophyta</taxon>
        <taxon>Magnoliopsida</taxon>
        <taxon>eudicotyledons</taxon>
        <taxon>Gunneridae</taxon>
        <taxon>Pentapetalae</taxon>
        <taxon>rosids</taxon>
        <taxon>malvids</taxon>
        <taxon>Brassicales</taxon>
        <taxon>Brassicaceae</taxon>
        <taxon>Camelineae</taxon>
        <taxon>Arabidopsis</taxon>
    </lineage>
</organism>
<feature type="compositionally biased region" description="Polar residues" evidence="1">
    <location>
        <begin position="789"/>
        <end position="803"/>
    </location>
</feature>
<dbReference type="SUPFAM" id="SSF46934">
    <property type="entry name" value="UBA-like"/>
    <property type="match status" value="1"/>
</dbReference>
<evidence type="ECO:0000313" key="4">
    <source>
        <dbReference type="Proteomes" id="UP000008694"/>
    </source>
</evidence>
<protein>
    <submittedName>
        <fullName evidence="3">Predicted protein</fullName>
    </submittedName>
</protein>
<reference evidence="4" key="1">
    <citation type="journal article" date="2011" name="Nat. Genet.">
        <title>The Arabidopsis lyrata genome sequence and the basis of rapid genome size change.</title>
        <authorList>
            <person name="Hu T.T."/>
            <person name="Pattyn P."/>
            <person name="Bakker E.G."/>
            <person name="Cao J."/>
            <person name="Cheng J.-F."/>
            <person name="Clark R.M."/>
            <person name="Fahlgren N."/>
            <person name="Fawcett J.A."/>
            <person name="Grimwood J."/>
            <person name="Gundlach H."/>
            <person name="Haberer G."/>
            <person name="Hollister J.D."/>
            <person name="Ossowski S."/>
            <person name="Ottilar R.P."/>
            <person name="Salamov A.A."/>
            <person name="Schneeberger K."/>
            <person name="Spannagl M."/>
            <person name="Wang X."/>
            <person name="Yang L."/>
            <person name="Nasrallah M.E."/>
            <person name="Bergelson J."/>
            <person name="Carrington J.C."/>
            <person name="Gaut B.S."/>
            <person name="Schmutz J."/>
            <person name="Mayer K.F.X."/>
            <person name="Van de Peer Y."/>
            <person name="Grigoriev I.V."/>
            <person name="Nordborg M."/>
            <person name="Weigel D."/>
            <person name="Guo Y.-L."/>
        </authorList>
    </citation>
    <scope>NUCLEOTIDE SEQUENCE [LARGE SCALE GENOMIC DNA]</scope>
    <source>
        <strain evidence="4">cv. MN47</strain>
    </source>
</reference>
<keyword evidence="4" id="KW-1185">Reference proteome</keyword>
<dbReference type="CDD" id="cd00590">
    <property type="entry name" value="RRM_SF"/>
    <property type="match status" value="1"/>
</dbReference>
<dbReference type="Pfam" id="PF07744">
    <property type="entry name" value="SPOC"/>
    <property type="match status" value="1"/>
</dbReference>
<dbReference type="InterPro" id="IPR035979">
    <property type="entry name" value="RBD_domain_sf"/>
</dbReference>
<feature type="region of interest" description="Disordered" evidence="1">
    <location>
        <begin position="789"/>
        <end position="893"/>
    </location>
</feature>
<evidence type="ECO:0000259" key="2">
    <source>
        <dbReference type="PROSITE" id="PS51140"/>
    </source>
</evidence>
<feature type="region of interest" description="Disordered" evidence="1">
    <location>
        <begin position="299"/>
        <end position="323"/>
    </location>
</feature>
<dbReference type="HOGENOM" id="CLU_237213_0_0_1"/>
<dbReference type="CDD" id="cd21546">
    <property type="entry name" value="SPOC_FPA-like"/>
    <property type="match status" value="1"/>
</dbReference>
<feature type="compositionally biased region" description="Low complexity" evidence="1">
    <location>
        <begin position="1788"/>
        <end position="1801"/>
    </location>
</feature>
<dbReference type="Proteomes" id="UP000008694">
    <property type="component" value="Unassembled WGS sequence"/>
</dbReference>
<evidence type="ECO:0000256" key="1">
    <source>
        <dbReference type="SAM" id="MobiDB-lite"/>
    </source>
</evidence>
<feature type="region of interest" description="Disordered" evidence="1">
    <location>
        <begin position="1544"/>
        <end position="1621"/>
    </location>
</feature>
<dbReference type="STRING" id="81972.D7KBU4"/>
<feature type="compositionally biased region" description="Polar residues" evidence="1">
    <location>
        <begin position="1747"/>
        <end position="1756"/>
    </location>
</feature>
<feature type="region of interest" description="Disordered" evidence="1">
    <location>
        <begin position="1654"/>
        <end position="1675"/>
    </location>
</feature>
<dbReference type="PROSITE" id="PS51140">
    <property type="entry name" value="CUE"/>
    <property type="match status" value="1"/>
</dbReference>
<dbReference type="SUPFAM" id="SSF54928">
    <property type="entry name" value="RNA-binding domain, RBD"/>
    <property type="match status" value="1"/>
</dbReference>
<dbReference type="PANTHER" id="PTHR21494:SF0">
    <property type="entry name" value="ACTIVATING SIGNAL COINTEGRATOR 1 COMPLEX SUBUNIT 2"/>
    <property type="match status" value="1"/>
</dbReference>
<feature type="compositionally biased region" description="Polar residues" evidence="1">
    <location>
        <begin position="814"/>
        <end position="826"/>
    </location>
</feature>
<dbReference type="GO" id="GO:0043130">
    <property type="term" value="F:ubiquitin binding"/>
    <property type="evidence" value="ECO:0007669"/>
    <property type="project" value="InterPro"/>
</dbReference>
<feature type="region of interest" description="Disordered" evidence="1">
    <location>
        <begin position="1"/>
        <end position="61"/>
    </location>
</feature>
<dbReference type="Gene3D" id="1.10.8.10">
    <property type="entry name" value="DNA helicase RuvA subunit, C-terminal domain"/>
    <property type="match status" value="1"/>
</dbReference>
<dbReference type="GO" id="GO:0003676">
    <property type="term" value="F:nucleic acid binding"/>
    <property type="evidence" value="ECO:0007669"/>
    <property type="project" value="InterPro"/>
</dbReference>
<dbReference type="Pfam" id="PF02845">
    <property type="entry name" value="CUE"/>
    <property type="match status" value="1"/>
</dbReference>
<evidence type="ECO:0000313" key="3">
    <source>
        <dbReference type="EMBL" id="EFH67007.1"/>
    </source>
</evidence>
<feature type="compositionally biased region" description="Basic and acidic residues" evidence="1">
    <location>
        <begin position="1558"/>
        <end position="1569"/>
    </location>
</feature>
<gene>
    <name evidence="3" type="ORF">ARALYDRAFT_680538</name>
</gene>
<dbReference type="Gramene" id="Al_scaffold_0001_2861">
    <property type="protein sequence ID" value="Al_scaffold_0001_2861"/>
    <property type="gene ID" value="Al_scaffold_0001_2861"/>
</dbReference>
<feature type="compositionally biased region" description="Basic and acidic residues" evidence="1">
    <location>
        <begin position="1604"/>
        <end position="1621"/>
    </location>
</feature>
<feature type="compositionally biased region" description="Low complexity" evidence="1">
    <location>
        <begin position="1066"/>
        <end position="1102"/>
    </location>
</feature>
<dbReference type="InterPro" id="IPR052586">
    <property type="entry name" value="ASCC2"/>
</dbReference>
<feature type="compositionally biased region" description="Low complexity" evidence="1">
    <location>
        <begin position="1586"/>
        <end position="1597"/>
    </location>
</feature>
<dbReference type="InterPro" id="IPR041800">
    <property type="entry name" value="ASCC2_CUE"/>
</dbReference>
<feature type="compositionally biased region" description="Polar residues" evidence="1">
    <location>
        <begin position="1570"/>
        <end position="1584"/>
    </location>
</feature>
<dbReference type="SMART" id="SM00546">
    <property type="entry name" value="CUE"/>
    <property type="match status" value="1"/>
</dbReference>
<accession>D7KBU4</accession>
<feature type="region of interest" description="Disordered" evidence="1">
    <location>
        <begin position="1739"/>
        <end position="1838"/>
    </location>
</feature>
<dbReference type="InterPro" id="IPR003892">
    <property type="entry name" value="CUE"/>
</dbReference>
<feature type="compositionally biased region" description="Pro residues" evidence="1">
    <location>
        <begin position="845"/>
        <end position="885"/>
    </location>
</feature>
<feature type="compositionally biased region" description="Basic and acidic residues" evidence="1">
    <location>
        <begin position="683"/>
        <end position="696"/>
    </location>
</feature>
<dbReference type="InterPro" id="IPR012921">
    <property type="entry name" value="SPOC_C"/>
</dbReference>
<feature type="compositionally biased region" description="Basic residues" evidence="1">
    <location>
        <begin position="1820"/>
        <end position="1832"/>
    </location>
</feature>
<name>D7KBU4_ARALL</name>
<feature type="region of interest" description="Disordered" evidence="1">
    <location>
        <begin position="680"/>
        <end position="713"/>
    </location>
</feature>
<dbReference type="CDD" id="cd14364">
    <property type="entry name" value="CUE_ASCC2"/>
    <property type="match status" value="1"/>
</dbReference>
<feature type="region of interest" description="Disordered" evidence="1">
    <location>
        <begin position="448"/>
        <end position="474"/>
    </location>
</feature>